<dbReference type="AlphaFoldDB" id="A0A484XM46"/>
<evidence type="ECO:0000313" key="1">
    <source>
        <dbReference type="EMBL" id="VFS25380.1"/>
    </source>
</evidence>
<reference evidence="1 2" key="1">
    <citation type="submission" date="2019-03" db="EMBL/GenBank/DDBJ databases">
        <authorList>
            <consortium name="Pathogen Informatics"/>
        </authorList>
    </citation>
    <scope>NUCLEOTIDE SEQUENCE [LARGE SCALE GENOMIC DNA]</scope>
    <source>
        <strain evidence="1 2">NCTC12126</strain>
    </source>
</reference>
<dbReference type="Proteomes" id="UP000351155">
    <property type="component" value="Unassembled WGS sequence"/>
</dbReference>
<proteinExistence type="predicted"/>
<name>A0A484XM46_9ENTR</name>
<organism evidence="1 2">
    <name type="scientific">Enterobacter cancerogenus</name>
    <dbReference type="NCBI Taxonomy" id="69218"/>
    <lineage>
        <taxon>Bacteria</taxon>
        <taxon>Pseudomonadati</taxon>
        <taxon>Pseudomonadota</taxon>
        <taxon>Gammaproteobacteria</taxon>
        <taxon>Enterobacterales</taxon>
        <taxon>Enterobacteriaceae</taxon>
        <taxon>Enterobacter</taxon>
        <taxon>Enterobacter cloacae complex</taxon>
    </lineage>
</organism>
<evidence type="ECO:0000313" key="2">
    <source>
        <dbReference type="Proteomes" id="UP000351155"/>
    </source>
</evidence>
<sequence length="89" mass="9580">MLAGDSFSPRDSVAMSRRRVATPVPDGVTIQVGQFVDILKLTCRMQADGLGACGDFTGAGNHIKPAEQGRKLVQRNAGAPPFWSTRYQC</sequence>
<accession>A0A484XM46</accession>
<dbReference type="EMBL" id="CAADIW010000020">
    <property type="protein sequence ID" value="VFS25380.1"/>
    <property type="molecule type" value="Genomic_DNA"/>
</dbReference>
<gene>
    <name evidence="1" type="ORF">NCTC12126_02279</name>
</gene>
<protein>
    <submittedName>
        <fullName evidence="1">Uncharacterized protein</fullName>
    </submittedName>
</protein>